<organism evidence="1 2">
    <name type="scientific">Chryseobacterium edaphi</name>
    <dbReference type="NCBI Taxonomy" id="2976532"/>
    <lineage>
        <taxon>Bacteria</taxon>
        <taxon>Pseudomonadati</taxon>
        <taxon>Bacteroidota</taxon>
        <taxon>Flavobacteriia</taxon>
        <taxon>Flavobacteriales</taxon>
        <taxon>Weeksellaceae</taxon>
        <taxon>Chryseobacterium group</taxon>
        <taxon>Chryseobacterium</taxon>
    </lineage>
</organism>
<sequence>MSLAAGKPILKQTILQIFEIEAQANESPEQSRERIAEKLTNAIYDFVKTGMVKVTVATTGTAAAQTGTGTGNIE</sequence>
<reference evidence="2" key="1">
    <citation type="submission" date="2023-07" db="EMBL/GenBank/DDBJ databases">
        <title>Chryseobacterium sp. strain PBS4-4 Genome sequencing and assembly.</title>
        <authorList>
            <person name="Jung Y."/>
        </authorList>
    </citation>
    <scope>NUCLEOTIDE SEQUENCE [LARGE SCALE GENOMIC DNA]</scope>
    <source>
        <strain evidence="2">PBS4-4</strain>
    </source>
</reference>
<comment type="caution">
    <text evidence="1">The sequence shown here is derived from an EMBL/GenBank/DDBJ whole genome shotgun (WGS) entry which is preliminary data.</text>
</comment>
<dbReference type="EMBL" id="JAOTEM010000001">
    <property type="protein sequence ID" value="MCU7615669.1"/>
    <property type="molecule type" value="Genomic_DNA"/>
</dbReference>
<evidence type="ECO:0000313" key="1">
    <source>
        <dbReference type="EMBL" id="MCU7615669.1"/>
    </source>
</evidence>
<name>A0ABT2W098_9FLAO</name>
<evidence type="ECO:0000313" key="2">
    <source>
        <dbReference type="Proteomes" id="UP001208649"/>
    </source>
</evidence>
<dbReference type="Proteomes" id="UP001208649">
    <property type="component" value="Unassembled WGS sequence"/>
</dbReference>
<keyword evidence="2" id="KW-1185">Reference proteome</keyword>
<protein>
    <submittedName>
        <fullName evidence="1">Uncharacterized protein</fullName>
    </submittedName>
</protein>
<gene>
    <name evidence="1" type="ORF">NZ698_00545</name>
</gene>
<proteinExistence type="predicted"/>
<dbReference type="RefSeq" id="WP_263000821.1">
    <property type="nucleotide sequence ID" value="NZ_JAOTEM010000001.1"/>
</dbReference>
<accession>A0ABT2W098</accession>